<dbReference type="GO" id="GO:0015035">
    <property type="term" value="F:protein-disulfide reductase activity"/>
    <property type="evidence" value="ECO:0007669"/>
    <property type="project" value="TreeGrafter"/>
</dbReference>
<dbReference type="InterPro" id="IPR017937">
    <property type="entry name" value="Thioredoxin_CS"/>
</dbReference>
<evidence type="ECO:0000256" key="2">
    <source>
        <dbReference type="ARBA" id="ARBA00022982"/>
    </source>
</evidence>
<dbReference type="InterPro" id="IPR036249">
    <property type="entry name" value="Thioredoxin-like_sf"/>
</dbReference>
<protein>
    <recommendedName>
        <fullName evidence="4">Thioredoxin domain-containing protein</fullName>
    </recommendedName>
</protein>
<dbReference type="GO" id="GO:0006950">
    <property type="term" value="P:response to stress"/>
    <property type="evidence" value="ECO:0007669"/>
    <property type="project" value="UniProtKB-ARBA"/>
</dbReference>
<dbReference type="EMBL" id="UINC01006979">
    <property type="protein sequence ID" value="SVA30756.1"/>
    <property type="molecule type" value="Genomic_DNA"/>
</dbReference>
<dbReference type="SUPFAM" id="SSF52833">
    <property type="entry name" value="Thioredoxin-like"/>
    <property type="match status" value="1"/>
</dbReference>
<evidence type="ECO:0000256" key="3">
    <source>
        <dbReference type="ARBA" id="ARBA00023157"/>
    </source>
</evidence>
<dbReference type="CDD" id="cd02956">
    <property type="entry name" value="ybbN"/>
    <property type="match status" value="1"/>
</dbReference>
<sequence length="243" mass="26106">VERPVGLPTLTAMDVTDATFQAEVIDRSRQVPVVVDLWAEWCEPCKSLGPILEKVVGETDGRVVLAKVDIDKNPGAAQAFQVQSIPAVFGMVDGQVAASFVGAQGEDAVRAFVEGLLPAGEVSEVERLVALGDEASLIAALQMDNDNVAAVTALALLLVERAGDGDREAALNLLERIPESPETRRVAAMARIEPVEDIEASLADLLGTVKEDDDSRRRFVDLLELLGPDDPRTADWRRRLTSA</sequence>
<dbReference type="GO" id="GO:0005829">
    <property type="term" value="C:cytosol"/>
    <property type="evidence" value="ECO:0007669"/>
    <property type="project" value="TreeGrafter"/>
</dbReference>
<keyword evidence="1" id="KW-0813">Transport</keyword>
<dbReference type="PROSITE" id="PS00194">
    <property type="entry name" value="THIOREDOXIN_1"/>
    <property type="match status" value="1"/>
</dbReference>
<dbReference type="PANTHER" id="PTHR45663:SF11">
    <property type="entry name" value="GEO12009P1"/>
    <property type="match status" value="1"/>
</dbReference>
<dbReference type="Gene3D" id="1.25.40.10">
    <property type="entry name" value="Tetratricopeptide repeat domain"/>
    <property type="match status" value="1"/>
</dbReference>
<dbReference type="PANTHER" id="PTHR45663">
    <property type="entry name" value="GEO12009P1"/>
    <property type="match status" value="1"/>
</dbReference>
<dbReference type="PROSITE" id="PS51352">
    <property type="entry name" value="THIOREDOXIN_2"/>
    <property type="match status" value="1"/>
</dbReference>
<accession>A0A381URG4</accession>
<keyword evidence="3" id="KW-1015">Disulfide bond</keyword>
<organism evidence="5">
    <name type="scientific">marine metagenome</name>
    <dbReference type="NCBI Taxonomy" id="408172"/>
    <lineage>
        <taxon>unclassified sequences</taxon>
        <taxon>metagenomes</taxon>
        <taxon>ecological metagenomes</taxon>
    </lineage>
</organism>
<gene>
    <name evidence="5" type="ORF">METZ01_LOCUS83610</name>
</gene>
<feature type="non-terminal residue" evidence="5">
    <location>
        <position position="1"/>
    </location>
</feature>
<feature type="non-terminal residue" evidence="5">
    <location>
        <position position="243"/>
    </location>
</feature>
<dbReference type="InterPro" id="IPR013766">
    <property type="entry name" value="Thioredoxin_domain"/>
</dbReference>
<proteinExistence type="predicted"/>
<dbReference type="AlphaFoldDB" id="A0A381URG4"/>
<dbReference type="GO" id="GO:0045454">
    <property type="term" value="P:cell redox homeostasis"/>
    <property type="evidence" value="ECO:0007669"/>
    <property type="project" value="TreeGrafter"/>
</dbReference>
<dbReference type="InterPro" id="IPR011990">
    <property type="entry name" value="TPR-like_helical_dom_sf"/>
</dbReference>
<dbReference type="Gene3D" id="3.40.30.10">
    <property type="entry name" value="Glutaredoxin"/>
    <property type="match status" value="1"/>
</dbReference>
<evidence type="ECO:0000256" key="1">
    <source>
        <dbReference type="ARBA" id="ARBA00022448"/>
    </source>
</evidence>
<dbReference type="Pfam" id="PF14561">
    <property type="entry name" value="TPR_20"/>
    <property type="match status" value="1"/>
</dbReference>
<feature type="domain" description="Thioredoxin" evidence="4">
    <location>
        <begin position="6"/>
        <end position="118"/>
    </location>
</feature>
<evidence type="ECO:0000313" key="5">
    <source>
        <dbReference type="EMBL" id="SVA30756.1"/>
    </source>
</evidence>
<name>A0A381URG4_9ZZZZ</name>
<evidence type="ECO:0000259" key="4">
    <source>
        <dbReference type="PROSITE" id="PS51352"/>
    </source>
</evidence>
<keyword evidence="2" id="KW-0249">Electron transport</keyword>
<reference evidence="5" key="1">
    <citation type="submission" date="2018-05" db="EMBL/GenBank/DDBJ databases">
        <authorList>
            <person name="Lanie J.A."/>
            <person name="Ng W.-L."/>
            <person name="Kazmierczak K.M."/>
            <person name="Andrzejewski T.M."/>
            <person name="Davidsen T.M."/>
            <person name="Wayne K.J."/>
            <person name="Tettelin H."/>
            <person name="Glass J.I."/>
            <person name="Rusch D."/>
            <person name="Podicherti R."/>
            <person name="Tsui H.-C.T."/>
            <person name="Winkler M.E."/>
        </authorList>
    </citation>
    <scope>NUCLEOTIDE SEQUENCE</scope>
</reference>
<dbReference type="Pfam" id="PF00085">
    <property type="entry name" value="Thioredoxin"/>
    <property type="match status" value="1"/>
</dbReference>